<gene>
    <name evidence="3" type="ORF">Mgra_00009413</name>
</gene>
<organism evidence="3 4">
    <name type="scientific">Meloidogyne graminicola</name>
    <dbReference type="NCBI Taxonomy" id="189291"/>
    <lineage>
        <taxon>Eukaryota</taxon>
        <taxon>Metazoa</taxon>
        <taxon>Ecdysozoa</taxon>
        <taxon>Nematoda</taxon>
        <taxon>Chromadorea</taxon>
        <taxon>Rhabditida</taxon>
        <taxon>Tylenchina</taxon>
        <taxon>Tylenchomorpha</taxon>
        <taxon>Tylenchoidea</taxon>
        <taxon>Meloidogynidae</taxon>
        <taxon>Meloidogyninae</taxon>
        <taxon>Meloidogyne</taxon>
    </lineage>
</organism>
<name>A0A8S9ZBZ6_9BILA</name>
<dbReference type="OrthoDB" id="5858966at2759"/>
<protein>
    <submittedName>
        <fullName evidence="3">Uncharacterized protein</fullName>
    </submittedName>
</protein>
<keyword evidence="2" id="KW-0812">Transmembrane</keyword>
<evidence type="ECO:0000313" key="4">
    <source>
        <dbReference type="Proteomes" id="UP000605970"/>
    </source>
</evidence>
<accession>A0A8S9ZBZ6</accession>
<dbReference type="AlphaFoldDB" id="A0A8S9ZBZ6"/>
<evidence type="ECO:0000256" key="1">
    <source>
        <dbReference type="SAM" id="MobiDB-lite"/>
    </source>
</evidence>
<reference evidence="3" key="1">
    <citation type="journal article" date="2020" name="Ecol. Evol.">
        <title>Genome structure and content of the rice root-knot nematode (Meloidogyne graminicola).</title>
        <authorList>
            <person name="Phan N.T."/>
            <person name="Danchin E.G.J."/>
            <person name="Klopp C."/>
            <person name="Perfus-Barbeoch L."/>
            <person name="Kozlowski D.K."/>
            <person name="Koutsovoulos G.D."/>
            <person name="Lopez-Roques C."/>
            <person name="Bouchez O."/>
            <person name="Zahm M."/>
            <person name="Besnard G."/>
            <person name="Bellafiore S."/>
        </authorList>
    </citation>
    <scope>NUCLEOTIDE SEQUENCE</scope>
    <source>
        <strain evidence="3">VN-18</strain>
    </source>
</reference>
<keyword evidence="2" id="KW-1133">Transmembrane helix</keyword>
<comment type="caution">
    <text evidence="3">The sequence shown here is derived from an EMBL/GenBank/DDBJ whole genome shotgun (WGS) entry which is preliminary data.</text>
</comment>
<feature type="compositionally biased region" description="Polar residues" evidence="1">
    <location>
        <begin position="121"/>
        <end position="131"/>
    </location>
</feature>
<keyword evidence="4" id="KW-1185">Reference proteome</keyword>
<feature type="transmembrane region" description="Helical" evidence="2">
    <location>
        <begin position="74"/>
        <end position="95"/>
    </location>
</feature>
<proteinExistence type="predicted"/>
<evidence type="ECO:0000256" key="2">
    <source>
        <dbReference type="SAM" id="Phobius"/>
    </source>
</evidence>
<sequence length="264" mass="30283">MGGSTSHMQPPLMLEHHQLSPGLIHDTTPFQTQTQQQQYQFPDMNQIFKGIPKMLQVADDMHRMSNYIQDLRNMMFFCSLFSIVGLFLFVLLKFLQNRKVTRRRRRTTNSQNNQRLDDQSEQSSLSVSRPGNNYRHYHSARPIDNWTHKIEMDRMLDSTSTRNTNLTPQHGTHGTIGSHGGSHGAIMMNNKSTLSTTQHTHQHHYNSLPLNEQQTSSGNATPLHTPTQIITPISGQQNGQLKRLDPVKLIVDEMPYADNEQENE</sequence>
<evidence type="ECO:0000313" key="3">
    <source>
        <dbReference type="EMBL" id="KAF7627299.1"/>
    </source>
</evidence>
<keyword evidence="2" id="KW-0472">Membrane</keyword>
<feature type="region of interest" description="Disordered" evidence="1">
    <location>
        <begin position="100"/>
        <end position="139"/>
    </location>
</feature>
<dbReference type="Proteomes" id="UP000605970">
    <property type="component" value="Unassembled WGS sequence"/>
</dbReference>
<dbReference type="EMBL" id="JABEBT010000155">
    <property type="protein sequence ID" value="KAF7627299.1"/>
    <property type="molecule type" value="Genomic_DNA"/>
</dbReference>